<name>A0ABQ4UJX8_9HYPH</name>
<proteinExistence type="predicted"/>
<protein>
    <recommendedName>
        <fullName evidence="2">DUF2382 domain-containing protein</fullName>
    </recommendedName>
</protein>
<feature type="domain" description="DUF2382" evidence="2">
    <location>
        <begin position="41"/>
        <end position="153"/>
    </location>
</feature>
<dbReference type="EMBL" id="BPRC01000030">
    <property type="protein sequence ID" value="GJE67634.1"/>
    <property type="molecule type" value="Genomic_DNA"/>
</dbReference>
<evidence type="ECO:0000313" key="3">
    <source>
        <dbReference type="EMBL" id="GJE67634.1"/>
    </source>
</evidence>
<sequence length="182" mass="20234">MIKTPPVASDDGASTQVPSQNGGTDEDLTPLELRAEEELVLPVVEETAHIEKRLREKGRVRVSTQTETIEKVLRESLHGNTVGVSRLPIDRVIKEGEPVPQTRTEGSVTIIPILEEVLVVEKRLILKEEVHIRETSTNEDVEVPVTLRKQRAVIERIGPEGAEPTTPTEETDHDPDDHSPVR</sequence>
<evidence type="ECO:0000313" key="4">
    <source>
        <dbReference type="Proteomes" id="UP001055039"/>
    </source>
</evidence>
<dbReference type="InterPro" id="IPR019060">
    <property type="entry name" value="DUF2382"/>
</dbReference>
<gene>
    <name evidence="3" type="ORF">LNAOJCKE_4866</name>
</gene>
<feature type="region of interest" description="Disordered" evidence="1">
    <location>
        <begin position="1"/>
        <end position="29"/>
    </location>
</feature>
<organism evidence="3 4">
    <name type="scientific">Methylorubrum aminovorans</name>
    <dbReference type="NCBI Taxonomy" id="269069"/>
    <lineage>
        <taxon>Bacteria</taxon>
        <taxon>Pseudomonadati</taxon>
        <taxon>Pseudomonadota</taxon>
        <taxon>Alphaproteobacteria</taxon>
        <taxon>Hyphomicrobiales</taxon>
        <taxon>Methylobacteriaceae</taxon>
        <taxon>Methylorubrum</taxon>
    </lineage>
</organism>
<comment type="caution">
    <text evidence="3">The sequence shown here is derived from an EMBL/GenBank/DDBJ whole genome shotgun (WGS) entry which is preliminary data.</text>
</comment>
<dbReference type="RefSeq" id="WP_182556777.1">
    <property type="nucleotide sequence ID" value="NZ_BAAADH010000095.1"/>
</dbReference>
<evidence type="ECO:0000256" key="1">
    <source>
        <dbReference type="SAM" id="MobiDB-lite"/>
    </source>
</evidence>
<dbReference type="Proteomes" id="UP001055039">
    <property type="component" value="Unassembled WGS sequence"/>
</dbReference>
<feature type="compositionally biased region" description="Low complexity" evidence="1">
    <location>
        <begin position="159"/>
        <end position="168"/>
    </location>
</feature>
<feature type="compositionally biased region" description="Polar residues" evidence="1">
    <location>
        <begin position="12"/>
        <end position="23"/>
    </location>
</feature>
<dbReference type="Pfam" id="PF09557">
    <property type="entry name" value="DUF2382"/>
    <property type="match status" value="1"/>
</dbReference>
<accession>A0ABQ4UJX8</accession>
<keyword evidence="4" id="KW-1185">Reference proteome</keyword>
<feature type="region of interest" description="Disordered" evidence="1">
    <location>
        <begin position="152"/>
        <end position="182"/>
    </location>
</feature>
<reference evidence="3" key="2">
    <citation type="submission" date="2021-08" db="EMBL/GenBank/DDBJ databases">
        <authorList>
            <person name="Tani A."/>
            <person name="Ola A."/>
            <person name="Ogura Y."/>
            <person name="Katsura K."/>
            <person name="Hayashi T."/>
        </authorList>
    </citation>
    <scope>NUCLEOTIDE SEQUENCE</scope>
    <source>
        <strain evidence="3">NBRC 15686</strain>
    </source>
</reference>
<evidence type="ECO:0000259" key="2">
    <source>
        <dbReference type="Pfam" id="PF09557"/>
    </source>
</evidence>
<reference evidence="3" key="1">
    <citation type="journal article" date="2021" name="Front. Microbiol.">
        <title>Comprehensive Comparative Genomics and Phenotyping of Methylobacterium Species.</title>
        <authorList>
            <person name="Alessa O."/>
            <person name="Ogura Y."/>
            <person name="Fujitani Y."/>
            <person name="Takami H."/>
            <person name="Hayashi T."/>
            <person name="Sahin N."/>
            <person name="Tani A."/>
        </authorList>
    </citation>
    <scope>NUCLEOTIDE SEQUENCE</scope>
    <source>
        <strain evidence="3">NBRC 15686</strain>
    </source>
</reference>